<dbReference type="Proteomes" id="UP000515806">
    <property type="component" value="Chromosome"/>
</dbReference>
<keyword evidence="2" id="KW-1185">Reference proteome</keyword>
<dbReference type="AlphaFoldDB" id="A0A7G9QHG3"/>
<organism evidence="1 2">
    <name type="scientific">Pedobacter roseus</name>
    <dbReference type="NCBI Taxonomy" id="336820"/>
    <lineage>
        <taxon>Bacteria</taxon>
        <taxon>Pseudomonadati</taxon>
        <taxon>Bacteroidota</taxon>
        <taxon>Sphingobacteriia</taxon>
        <taxon>Sphingobacteriales</taxon>
        <taxon>Sphingobacteriaceae</taxon>
        <taxon>Pedobacter</taxon>
    </lineage>
</organism>
<evidence type="ECO:0000313" key="1">
    <source>
        <dbReference type="EMBL" id="QNN42788.1"/>
    </source>
</evidence>
<gene>
    <name evidence="1" type="ORF">H9L23_01335</name>
</gene>
<dbReference type="KEGG" id="proe:H9L23_01335"/>
<name>A0A7G9QHG3_9SPHI</name>
<proteinExistence type="predicted"/>
<evidence type="ECO:0000313" key="2">
    <source>
        <dbReference type="Proteomes" id="UP000515806"/>
    </source>
</evidence>
<protein>
    <submittedName>
        <fullName evidence="1">Uncharacterized protein</fullName>
    </submittedName>
</protein>
<sequence length="360" mass="40690">MSITGACKKSAQSQPVLPSPVNIKKDYSDFDFNDMAARSGYYITDTTFSEGDIKGVVLRKSFETEFSYPFENDGKSLYIGSAIDGKSFKENNGLFREYTKFAKNSAGYIRADAFAINLPRDRSNIRITGRNEMDDLVKDYLSGAEPSMYGFSRYTHYPISNYNQLKLIFGENTDIKKLLRISDDESLSKVENGLVYYNLKETIGLKFMLDNRPFFASPFSAEEIKNDEAGYINKVTYGKISILTISSKLNWREMRTVITKVSNNEPLTEADLDVLKTARVHTCLIGYSTADQEKLDRSGDVLETVKAFLAITNLPKSSNGFSSGTFKYGNHGIPLFFEVNSTYSNDRFLKNFTYSKTINF</sequence>
<dbReference type="RefSeq" id="WP_187593288.1">
    <property type="nucleotide sequence ID" value="NZ_CP060723.1"/>
</dbReference>
<accession>A0A7G9QHG3</accession>
<dbReference type="EMBL" id="CP060723">
    <property type="protein sequence ID" value="QNN42788.1"/>
    <property type="molecule type" value="Genomic_DNA"/>
</dbReference>
<reference evidence="1 2" key="1">
    <citation type="submission" date="2020-08" db="EMBL/GenBank/DDBJ databases">
        <title>Genome sequence of Pedobacter roseus KACC 11594T.</title>
        <authorList>
            <person name="Hyun D.-W."/>
            <person name="Bae J.-W."/>
        </authorList>
    </citation>
    <scope>NUCLEOTIDE SEQUENCE [LARGE SCALE GENOMIC DNA]</scope>
    <source>
        <strain evidence="1 2">KACC 11594</strain>
    </source>
</reference>